<evidence type="ECO:0000313" key="1">
    <source>
        <dbReference type="EMBL" id="KAF9543741.1"/>
    </source>
</evidence>
<accession>A0A9P6F7F2</accession>
<sequence length="429" mass="48562">MSSSRMGLTFATCGFIGGPPWMERVSGIIARTYSLYLHKSLREFMEDVPLPYLVDTLASLKDLSLLENKYVAIDLDHIFGRLLALEQYSTAFSPSGNGASIQPSLRLRDAKFLEVCTYRELLWILSHAPNLESLSFGAVSVLGAVTPAEAAVIMDSTLSRVTSLQLGMRTHMPDVALDQVFALMPNLTSFTTTQLVPSIAQALSTFCTNLETNCPTLTKFDGIRHVLSGSIWEEPWVCQELTFLRCQVRGVQRLSSQDQERSSAIFFCGSLSEDDIRLLQRRRTSVQHQTKIYRKLATLTQLRVLDLGVEYRRLNRGLQMSAGHYLTVNRFFPDTLELTLESGLGQLETLKALQVFGFEGVDHKIGEAELEWMARKWTELEEMRGLHKFPARKEYKRRKDELRKYFEGLRPDVKHQGDDSGYGNGPGWF</sequence>
<organism evidence="1 2">
    <name type="scientific">Mortierella hygrophila</name>
    <dbReference type="NCBI Taxonomy" id="979708"/>
    <lineage>
        <taxon>Eukaryota</taxon>
        <taxon>Fungi</taxon>
        <taxon>Fungi incertae sedis</taxon>
        <taxon>Mucoromycota</taxon>
        <taxon>Mortierellomycotina</taxon>
        <taxon>Mortierellomycetes</taxon>
        <taxon>Mortierellales</taxon>
        <taxon>Mortierellaceae</taxon>
        <taxon>Mortierella</taxon>
    </lineage>
</organism>
<proteinExistence type="predicted"/>
<gene>
    <name evidence="1" type="ORF">EC957_000520</name>
</gene>
<evidence type="ECO:0000313" key="2">
    <source>
        <dbReference type="Proteomes" id="UP000723463"/>
    </source>
</evidence>
<dbReference type="AlphaFoldDB" id="A0A9P6F7F2"/>
<dbReference type="Proteomes" id="UP000723463">
    <property type="component" value="Unassembled WGS sequence"/>
</dbReference>
<protein>
    <submittedName>
        <fullName evidence="1">Uncharacterized protein</fullName>
    </submittedName>
</protein>
<keyword evidence="2" id="KW-1185">Reference proteome</keyword>
<name>A0A9P6F7F2_9FUNG</name>
<dbReference type="EMBL" id="JAAAXW010000106">
    <property type="protein sequence ID" value="KAF9543741.1"/>
    <property type="molecule type" value="Genomic_DNA"/>
</dbReference>
<dbReference type="Gene3D" id="3.80.10.10">
    <property type="entry name" value="Ribonuclease Inhibitor"/>
    <property type="match status" value="1"/>
</dbReference>
<comment type="caution">
    <text evidence="1">The sequence shown here is derived from an EMBL/GenBank/DDBJ whole genome shotgun (WGS) entry which is preliminary data.</text>
</comment>
<dbReference type="InterPro" id="IPR032675">
    <property type="entry name" value="LRR_dom_sf"/>
</dbReference>
<reference evidence="1" key="1">
    <citation type="journal article" date="2020" name="Fungal Divers.">
        <title>Resolving the Mortierellaceae phylogeny through synthesis of multi-gene phylogenetics and phylogenomics.</title>
        <authorList>
            <person name="Vandepol N."/>
            <person name="Liber J."/>
            <person name="Desiro A."/>
            <person name="Na H."/>
            <person name="Kennedy M."/>
            <person name="Barry K."/>
            <person name="Grigoriev I.V."/>
            <person name="Miller A.N."/>
            <person name="O'Donnell K."/>
            <person name="Stajich J.E."/>
            <person name="Bonito G."/>
        </authorList>
    </citation>
    <scope>NUCLEOTIDE SEQUENCE</scope>
    <source>
        <strain evidence="1">NRRL 2591</strain>
    </source>
</reference>